<feature type="region of interest" description="Disordered" evidence="1">
    <location>
        <begin position="1"/>
        <end position="59"/>
    </location>
</feature>
<gene>
    <name evidence="2" type="ORF">CKO28_22915</name>
</gene>
<sequence length="59" mass="6762">MSTARRYPTSPYLLRRLRSYDEARAERRGPPDPAPPETQRAPHAHDPRPREPDAKGNAE</sequence>
<evidence type="ECO:0000313" key="2">
    <source>
        <dbReference type="EMBL" id="MBK1670872.1"/>
    </source>
</evidence>
<proteinExistence type="predicted"/>
<dbReference type="Proteomes" id="UP001296873">
    <property type="component" value="Unassembled WGS sequence"/>
</dbReference>
<keyword evidence="3" id="KW-1185">Reference proteome</keyword>
<comment type="caution">
    <text evidence="2">The sequence shown here is derived from an EMBL/GenBank/DDBJ whole genome shotgun (WGS) entry which is preliminary data.</text>
</comment>
<evidence type="ECO:0000256" key="1">
    <source>
        <dbReference type="SAM" id="MobiDB-lite"/>
    </source>
</evidence>
<organism evidence="2 3">
    <name type="scientific">Rhodovibrio sodomensis</name>
    <dbReference type="NCBI Taxonomy" id="1088"/>
    <lineage>
        <taxon>Bacteria</taxon>
        <taxon>Pseudomonadati</taxon>
        <taxon>Pseudomonadota</taxon>
        <taxon>Alphaproteobacteria</taxon>
        <taxon>Rhodospirillales</taxon>
        <taxon>Rhodovibrionaceae</taxon>
        <taxon>Rhodovibrio</taxon>
    </lineage>
</organism>
<accession>A0ABS1DK75</accession>
<dbReference type="EMBL" id="NRRL01000124">
    <property type="protein sequence ID" value="MBK1670872.1"/>
    <property type="molecule type" value="Genomic_DNA"/>
</dbReference>
<name>A0ABS1DK75_9PROT</name>
<protein>
    <submittedName>
        <fullName evidence="2">Uncharacterized protein</fullName>
    </submittedName>
</protein>
<feature type="compositionally biased region" description="Basic and acidic residues" evidence="1">
    <location>
        <begin position="43"/>
        <end position="59"/>
    </location>
</feature>
<feature type="compositionally biased region" description="Basic and acidic residues" evidence="1">
    <location>
        <begin position="18"/>
        <end position="30"/>
    </location>
</feature>
<evidence type="ECO:0000313" key="3">
    <source>
        <dbReference type="Proteomes" id="UP001296873"/>
    </source>
</evidence>
<dbReference type="RefSeq" id="WP_200343318.1">
    <property type="nucleotide sequence ID" value="NZ_NRRL01000124.1"/>
</dbReference>
<reference evidence="2 3" key="1">
    <citation type="journal article" date="2020" name="Microorganisms">
        <title>Osmotic Adaptation and Compatible Solute Biosynthesis of Phototrophic Bacteria as Revealed from Genome Analyses.</title>
        <authorList>
            <person name="Imhoff J.F."/>
            <person name="Rahn T."/>
            <person name="Kunzel S."/>
            <person name="Keller A."/>
            <person name="Neulinger S.C."/>
        </authorList>
    </citation>
    <scope>NUCLEOTIDE SEQUENCE [LARGE SCALE GENOMIC DNA]</scope>
    <source>
        <strain evidence="2 3">DSM 9895</strain>
    </source>
</reference>